<evidence type="ECO:0000256" key="1">
    <source>
        <dbReference type="SAM" id="SignalP"/>
    </source>
</evidence>
<sequence length="186" mass="22087">MRLFLLFNLFLFQSTLLFAQSDAKYHGFADRISQFSKPNKVLYKHIDAQGNGPIEYTNAKKQILRFRVLNHKLQILHGGIAYQLFIYENNYLQKMATFDSNGKLAGERESQNEAIVEFIVEKKEEYLRKKKILDDAEGNIDMKDDSQEQIIRIKLFDSNNRPIIDLHSKYISSKEYYNYCHRMYWP</sequence>
<dbReference type="Proteomes" id="UP000198431">
    <property type="component" value="Unassembled WGS sequence"/>
</dbReference>
<dbReference type="RefSeq" id="WP_073393250.1">
    <property type="nucleotide sequence ID" value="NZ_FRBX01000001.1"/>
</dbReference>
<protein>
    <submittedName>
        <fullName evidence="2">Uncharacterized protein</fullName>
    </submittedName>
</protein>
<organism evidence="2 5">
    <name type="scientific">Flavobacterium pectinovorum</name>
    <dbReference type="NCBI Taxonomy" id="29533"/>
    <lineage>
        <taxon>Bacteria</taxon>
        <taxon>Pseudomonadati</taxon>
        <taxon>Bacteroidota</taxon>
        <taxon>Flavobacteriia</taxon>
        <taxon>Flavobacteriales</taxon>
        <taxon>Flavobacteriaceae</taxon>
        <taxon>Flavobacterium</taxon>
    </lineage>
</organism>
<reference evidence="3 4" key="2">
    <citation type="submission" date="2016-11" db="EMBL/GenBank/DDBJ databases">
        <authorList>
            <person name="Varghese N."/>
            <person name="Submissions S."/>
        </authorList>
    </citation>
    <scope>NUCLEOTIDE SEQUENCE [LARGE SCALE GENOMIC DNA]</scope>
    <source>
        <strain evidence="3 4">DSM 6368</strain>
    </source>
</reference>
<evidence type="ECO:0000313" key="2">
    <source>
        <dbReference type="EMBL" id="OXB04976.1"/>
    </source>
</evidence>
<evidence type="ECO:0000313" key="4">
    <source>
        <dbReference type="Proteomes" id="UP000184216"/>
    </source>
</evidence>
<keyword evidence="4" id="KW-1185">Reference proteome</keyword>
<comment type="caution">
    <text evidence="2">The sequence shown here is derived from an EMBL/GenBank/DDBJ whole genome shotgun (WGS) entry which is preliminary data.</text>
</comment>
<accession>A0AB36P0Y8</accession>
<evidence type="ECO:0000313" key="5">
    <source>
        <dbReference type="Proteomes" id="UP000198431"/>
    </source>
</evidence>
<feature type="signal peptide" evidence="1">
    <location>
        <begin position="1"/>
        <end position="19"/>
    </location>
</feature>
<evidence type="ECO:0000313" key="3">
    <source>
        <dbReference type="EMBL" id="SHL32878.1"/>
    </source>
</evidence>
<dbReference type="Proteomes" id="UP000184216">
    <property type="component" value="Unassembled WGS sequence"/>
</dbReference>
<dbReference type="EMBL" id="FRBX01000001">
    <property type="protein sequence ID" value="SHL32878.1"/>
    <property type="molecule type" value="Genomic_DNA"/>
</dbReference>
<proteinExistence type="predicted"/>
<keyword evidence="1" id="KW-0732">Signal</keyword>
<feature type="chain" id="PRO_5044220595" evidence="1">
    <location>
        <begin position="20"/>
        <end position="186"/>
    </location>
</feature>
<reference evidence="2 5" key="1">
    <citation type="submission" date="2016-11" db="EMBL/GenBank/DDBJ databases">
        <title>Whole genomes of Flavobacteriaceae.</title>
        <authorList>
            <person name="Stine C."/>
            <person name="Li C."/>
            <person name="Tadesse D."/>
        </authorList>
    </citation>
    <scope>NUCLEOTIDE SEQUENCE [LARGE SCALE GENOMIC DNA]</scope>
    <source>
        <strain evidence="2 5">ATCC 19366</strain>
    </source>
</reference>
<dbReference type="AlphaFoldDB" id="A0AB36P0Y8"/>
<name>A0AB36P0Y8_9FLAO</name>
<gene>
    <name evidence="2" type="ORF">B0A72_10895</name>
    <name evidence="3" type="ORF">SAMN05444387_0333</name>
</gene>
<dbReference type="EMBL" id="MUHB01000008">
    <property type="protein sequence ID" value="OXB04976.1"/>
    <property type="molecule type" value="Genomic_DNA"/>
</dbReference>